<name>A0ABS0BBN0_9GAMM</name>
<protein>
    <submittedName>
        <fullName evidence="3">DUF695 domain-containing protein</fullName>
    </submittedName>
</protein>
<evidence type="ECO:0000313" key="3">
    <source>
        <dbReference type="EMBL" id="MBF6025146.1"/>
    </source>
</evidence>
<evidence type="ECO:0000259" key="1">
    <source>
        <dbReference type="Pfam" id="PF05117"/>
    </source>
</evidence>
<feature type="domain" description="Regulator of ribonuclease activity B" evidence="2">
    <location>
        <begin position="145"/>
        <end position="243"/>
    </location>
</feature>
<dbReference type="Proteomes" id="UP001429984">
    <property type="component" value="Unassembled WGS sequence"/>
</dbReference>
<evidence type="ECO:0000313" key="4">
    <source>
        <dbReference type="Proteomes" id="UP001429984"/>
    </source>
</evidence>
<dbReference type="InterPro" id="IPR016097">
    <property type="entry name" value="DUF695"/>
</dbReference>
<dbReference type="InterPro" id="IPR009671">
    <property type="entry name" value="RraB_dom"/>
</dbReference>
<accession>A0ABS0BBN0</accession>
<reference evidence="3 4" key="1">
    <citation type="submission" date="2020-11" db="EMBL/GenBank/DDBJ databases">
        <title>Draft Genome Sequence and Secondary Metabolite Biosynthetic Potential of the Lysobacter niastensis Type strain DSM 18481.</title>
        <authorList>
            <person name="Turrini P."/>
            <person name="Artuso I."/>
            <person name="Tescari M."/>
            <person name="Lugli G.A."/>
            <person name="Frangipani E."/>
            <person name="Ventura M."/>
            <person name="Visca P."/>
        </authorList>
    </citation>
    <scope>NUCLEOTIDE SEQUENCE [LARGE SCALE GENOMIC DNA]</scope>
    <source>
        <strain evidence="3 4">DSM 18481</strain>
    </source>
</reference>
<dbReference type="Pfam" id="PF05117">
    <property type="entry name" value="DUF695"/>
    <property type="match status" value="1"/>
</dbReference>
<sequence length="252" mass="29093">MSEQWDFFFCHVDDKPASIFVDLGLHDQAPIATLPHRAYLSVALHHPRDDGLSSQEEFEALKGLEDAIHQRLVSPTVMYVGRNTSDGRRDFWFYLPDGGAWEKLTEDFMARFPDYRFEADAGPDPEWEAYLDFLYPNDEGWDFITNRQVCDRLEEGGDPLTEARDIDHWAYFPDPASRDAFIARVRELGFDIRELLQPDEERAEYGVQLWRCDVPSHRAIHDITIPLLRAAREAGGDYEGWETQRLAETPAG</sequence>
<dbReference type="SUPFAM" id="SSF89946">
    <property type="entry name" value="Hypothetical protein VC0424"/>
    <property type="match status" value="1"/>
</dbReference>
<evidence type="ECO:0000259" key="2">
    <source>
        <dbReference type="Pfam" id="PF06877"/>
    </source>
</evidence>
<dbReference type="Gene3D" id="3.30.70.970">
    <property type="entry name" value="RraB-like"/>
    <property type="match status" value="1"/>
</dbReference>
<feature type="domain" description="DUF695" evidence="1">
    <location>
        <begin position="4"/>
        <end position="135"/>
    </location>
</feature>
<dbReference type="Pfam" id="PF06877">
    <property type="entry name" value="RraB"/>
    <property type="match status" value="1"/>
</dbReference>
<organism evidence="3 4">
    <name type="scientific">Lysobacter niastensis</name>
    <dbReference type="NCBI Taxonomy" id="380629"/>
    <lineage>
        <taxon>Bacteria</taxon>
        <taxon>Pseudomonadati</taxon>
        <taxon>Pseudomonadota</taxon>
        <taxon>Gammaproteobacteria</taxon>
        <taxon>Lysobacterales</taxon>
        <taxon>Lysobacteraceae</taxon>
        <taxon>Lysobacter</taxon>
    </lineage>
</organism>
<dbReference type="EMBL" id="JADLZT010000007">
    <property type="protein sequence ID" value="MBF6025146.1"/>
    <property type="molecule type" value="Genomic_DNA"/>
</dbReference>
<keyword evidence="4" id="KW-1185">Reference proteome</keyword>
<comment type="caution">
    <text evidence="3">The sequence shown here is derived from an EMBL/GenBank/DDBJ whole genome shotgun (WGS) entry which is preliminary data.</text>
</comment>
<dbReference type="InterPro" id="IPR036701">
    <property type="entry name" value="RraB-like_sf"/>
</dbReference>
<gene>
    <name evidence="3" type="ORF">IU514_14025</name>
</gene>
<dbReference type="RefSeq" id="WP_194931749.1">
    <property type="nucleotide sequence ID" value="NZ_JADLZT010000007.1"/>
</dbReference>
<proteinExistence type="predicted"/>